<name>A0AA35SS74_GEOBA</name>
<keyword evidence="3" id="KW-0675">Receptor</keyword>
<dbReference type="InterPro" id="IPR035500">
    <property type="entry name" value="NHR-like_dom_sf"/>
</dbReference>
<feature type="compositionally biased region" description="Basic and acidic residues" evidence="4">
    <location>
        <begin position="317"/>
        <end position="326"/>
    </location>
</feature>
<feature type="domain" description="NR LBD" evidence="5">
    <location>
        <begin position="142"/>
        <end position="352"/>
    </location>
</feature>
<keyword evidence="2" id="KW-0804">Transcription</keyword>
<sequence>MPRPTEHPYTLLFLPRPQLAPPPLPSTPHVPQYPPHSSLLSLPTFTRHNNLLFSQSPGAVFLNSSQQVPFRVLPVAQPLLPFMASFPSFQPQVQSCTNEIAPGPSPFSIIPIPSSTARLPRPTQVQPQHDEELPQPSLPPPETGDIEEPPPSAPPSTRASPEPSFKTSSTADGDTFPEAEVDEVLDSLRQRIRKMFSWAKSDVTGFEDLSPLDQKALLRRTVAELVMLGFARASIAYDGVLLLGMTGKAIRPTNSNSGVSAVASVTLKKLVEPLKVVNMDNKEYSLMMEIVLFNPESSCLRNREVVRAHRKRSHISLKEYTDKHSSGDLGGLGSSCVSSPRSSRSVQRSPSN</sequence>
<evidence type="ECO:0000256" key="4">
    <source>
        <dbReference type="SAM" id="MobiDB-lite"/>
    </source>
</evidence>
<evidence type="ECO:0000259" key="5">
    <source>
        <dbReference type="PROSITE" id="PS51843"/>
    </source>
</evidence>
<evidence type="ECO:0000313" key="7">
    <source>
        <dbReference type="Proteomes" id="UP001174909"/>
    </source>
</evidence>
<dbReference type="SMART" id="SM00430">
    <property type="entry name" value="HOLI"/>
    <property type="match status" value="1"/>
</dbReference>
<dbReference type="InterPro" id="IPR000536">
    <property type="entry name" value="Nucl_hrmn_rcpt_lig-bd"/>
</dbReference>
<evidence type="ECO:0000256" key="1">
    <source>
        <dbReference type="ARBA" id="ARBA00023015"/>
    </source>
</evidence>
<feature type="region of interest" description="Disordered" evidence="4">
    <location>
        <begin position="317"/>
        <end position="352"/>
    </location>
</feature>
<dbReference type="SUPFAM" id="SSF48508">
    <property type="entry name" value="Nuclear receptor ligand-binding domain"/>
    <property type="match status" value="1"/>
</dbReference>
<accession>A0AA35SS74</accession>
<evidence type="ECO:0000256" key="2">
    <source>
        <dbReference type="ARBA" id="ARBA00023163"/>
    </source>
</evidence>
<proteinExistence type="predicted"/>
<dbReference type="InterPro" id="IPR050274">
    <property type="entry name" value="Nuclear_hormone_rcpt_NR2"/>
</dbReference>
<dbReference type="EMBL" id="CASHTH010002751">
    <property type="protein sequence ID" value="CAI8034669.1"/>
    <property type="molecule type" value="Genomic_DNA"/>
</dbReference>
<keyword evidence="7" id="KW-1185">Reference proteome</keyword>
<evidence type="ECO:0000256" key="3">
    <source>
        <dbReference type="ARBA" id="ARBA00023170"/>
    </source>
</evidence>
<organism evidence="6 7">
    <name type="scientific">Geodia barretti</name>
    <name type="common">Barrett's horny sponge</name>
    <dbReference type="NCBI Taxonomy" id="519541"/>
    <lineage>
        <taxon>Eukaryota</taxon>
        <taxon>Metazoa</taxon>
        <taxon>Porifera</taxon>
        <taxon>Demospongiae</taxon>
        <taxon>Heteroscleromorpha</taxon>
        <taxon>Tetractinellida</taxon>
        <taxon>Astrophorina</taxon>
        <taxon>Geodiidae</taxon>
        <taxon>Geodia</taxon>
    </lineage>
</organism>
<dbReference type="Proteomes" id="UP001174909">
    <property type="component" value="Unassembled WGS sequence"/>
</dbReference>
<feature type="compositionally biased region" description="Low complexity" evidence="4">
    <location>
        <begin position="155"/>
        <end position="164"/>
    </location>
</feature>
<keyword evidence="1" id="KW-0805">Transcription regulation</keyword>
<dbReference type="Pfam" id="PF00104">
    <property type="entry name" value="Hormone_recep"/>
    <property type="match status" value="1"/>
</dbReference>
<feature type="compositionally biased region" description="Low complexity" evidence="4">
    <location>
        <begin position="100"/>
        <end position="115"/>
    </location>
</feature>
<protein>
    <submittedName>
        <fullName evidence="6">Hepatocyte nuclear factor 4-gamma</fullName>
    </submittedName>
</protein>
<dbReference type="Gene3D" id="1.10.565.10">
    <property type="entry name" value="Retinoid X Receptor"/>
    <property type="match status" value="1"/>
</dbReference>
<evidence type="ECO:0000313" key="6">
    <source>
        <dbReference type="EMBL" id="CAI8034669.1"/>
    </source>
</evidence>
<dbReference type="PANTHER" id="PTHR24083">
    <property type="entry name" value="NUCLEAR HORMONE RECEPTOR"/>
    <property type="match status" value="1"/>
</dbReference>
<gene>
    <name evidence="6" type="ORF">GBAR_LOCUS19495</name>
</gene>
<dbReference type="PROSITE" id="PS51843">
    <property type="entry name" value="NR_LBD"/>
    <property type="match status" value="1"/>
</dbReference>
<feature type="region of interest" description="Disordered" evidence="4">
    <location>
        <begin position="97"/>
        <end position="178"/>
    </location>
</feature>
<dbReference type="AlphaFoldDB" id="A0AA35SS74"/>
<reference evidence="6" key="1">
    <citation type="submission" date="2023-03" db="EMBL/GenBank/DDBJ databases">
        <authorList>
            <person name="Steffen K."/>
            <person name="Cardenas P."/>
        </authorList>
    </citation>
    <scope>NUCLEOTIDE SEQUENCE</scope>
</reference>
<comment type="caution">
    <text evidence="6">The sequence shown here is derived from an EMBL/GenBank/DDBJ whole genome shotgun (WGS) entry which is preliminary data.</text>
</comment>
<feature type="compositionally biased region" description="Low complexity" evidence="4">
    <location>
        <begin position="334"/>
        <end position="352"/>
    </location>
</feature>